<evidence type="ECO:0000256" key="8">
    <source>
        <dbReference type="ARBA" id="ARBA00023239"/>
    </source>
</evidence>
<dbReference type="PANTHER" id="PTHR12589">
    <property type="entry name" value="PYRUVOYL TETRAHYDROBIOPTERIN SYNTHASE"/>
    <property type="match status" value="1"/>
</dbReference>
<comment type="similarity">
    <text evidence="3 10">Belongs to the PTPS family. QueD subfamily.</text>
</comment>
<keyword evidence="8 10" id="KW-0456">Lyase</keyword>
<dbReference type="OrthoDB" id="9804698at2"/>
<evidence type="ECO:0000256" key="7">
    <source>
        <dbReference type="ARBA" id="ARBA00022833"/>
    </source>
</evidence>
<dbReference type="EMBL" id="MUYB01000002">
    <property type="protein sequence ID" value="OOS07321.1"/>
    <property type="molecule type" value="Genomic_DNA"/>
</dbReference>
<evidence type="ECO:0000256" key="4">
    <source>
        <dbReference type="ARBA" id="ARBA00018141"/>
    </source>
</evidence>
<dbReference type="InterPro" id="IPR007115">
    <property type="entry name" value="6-PTP_synth/QueD"/>
</dbReference>
<dbReference type="Proteomes" id="UP000190023">
    <property type="component" value="Unassembled WGS sequence"/>
</dbReference>
<evidence type="ECO:0000256" key="6">
    <source>
        <dbReference type="ARBA" id="ARBA00022785"/>
    </source>
</evidence>
<dbReference type="GO" id="GO:0008616">
    <property type="term" value="P:tRNA queuosine(34) biosynthetic process"/>
    <property type="evidence" value="ECO:0007669"/>
    <property type="project" value="UniProtKB-KW"/>
</dbReference>
<protein>
    <recommendedName>
        <fullName evidence="4 10">6-carboxy-5,6,7,8-tetrahydropterin synthase</fullName>
        <ecNumber evidence="10">4.-.-.-</ecNumber>
    </recommendedName>
</protein>
<dbReference type="FunFam" id="3.30.479.10:FF:000011">
    <property type="entry name" value="6-carboxy-5,6,7,8-tetrahydropterin synthase"/>
    <property type="match status" value="1"/>
</dbReference>
<feature type="binding site" evidence="12">
    <location>
        <position position="14"/>
    </location>
    <ligand>
        <name>Zn(2+)</name>
        <dbReference type="ChEBI" id="CHEBI:29105"/>
    </ligand>
</feature>
<name>A0A1T0BC35_9PAST</name>
<feature type="active site" description="Proton acceptor" evidence="11">
    <location>
        <position position="23"/>
    </location>
</feature>
<keyword evidence="5 10" id="KW-0479">Metal-binding</keyword>
<dbReference type="GO" id="GO:0046872">
    <property type="term" value="F:metal ion binding"/>
    <property type="evidence" value="ECO:0007669"/>
    <property type="project" value="UniProtKB-KW"/>
</dbReference>
<dbReference type="PANTHER" id="PTHR12589:SF7">
    <property type="entry name" value="6-PYRUVOYL TETRAHYDROBIOPTERIN SYNTHASE"/>
    <property type="match status" value="1"/>
</dbReference>
<comment type="caution">
    <text evidence="13">The sequence shown here is derived from an EMBL/GenBank/DDBJ whole genome shotgun (WGS) entry which is preliminary data.</text>
</comment>
<sequence>MFKIAKEFSFDMAHMLDGHDGKCQNLHGHTYKLQVEIAGELHQSGAKSGMVMDYSDLKAMVKTHILEPMDHAFIYDTTSERECQVAKLLNELDSKTFGMPARTTAEQMAKFMFDRLTTVGLPVSLIRLWETPTSYCEYCQCNG</sequence>
<dbReference type="Pfam" id="PF01242">
    <property type="entry name" value="PTPS"/>
    <property type="match status" value="1"/>
</dbReference>
<evidence type="ECO:0000256" key="3">
    <source>
        <dbReference type="ARBA" id="ARBA00008900"/>
    </source>
</evidence>
<gene>
    <name evidence="13" type="ORF">B0188_00940</name>
</gene>
<dbReference type="NCBIfam" id="TIGR03367">
    <property type="entry name" value="queuosine_QueD"/>
    <property type="match status" value="1"/>
</dbReference>
<dbReference type="GO" id="GO:0070497">
    <property type="term" value="F:6-carboxytetrahydropterin synthase activity"/>
    <property type="evidence" value="ECO:0007669"/>
    <property type="project" value="UniProtKB-EC"/>
</dbReference>
<feature type="active site" description="Charge relay system" evidence="11">
    <location>
        <position position="71"/>
    </location>
</feature>
<keyword evidence="7 10" id="KW-0862">Zinc</keyword>
<dbReference type="EC" id="4.-.-.-" evidence="10"/>
<evidence type="ECO:0000256" key="11">
    <source>
        <dbReference type="PIRSR" id="PIRSR006113-1"/>
    </source>
</evidence>
<evidence type="ECO:0000256" key="1">
    <source>
        <dbReference type="ARBA" id="ARBA00002285"/>
    </source>
</evidence>
<dbReference type="InterPro" id="IPR038418">
    <property type="entry name" value="6-PTP_synth/QueD_sf"/>
</dbReference>
<evidence type="ECO:0000313" key="14">
    <source>
        <dbReference type="Proteomes" id="UP000190023"/>
    </source>
</evidence>
<feature type="binding site" evidence="12">
    <location>
        <position position="27"/>
    </location>
    <ligand>
        <name>Zn(2+)</name>
        <dbReference type="ChEBI" id="CHEBI:29105"/>
    </ligand>
</feature>
<dbReference type="AlphaFoldDB" id="A0A1T0BC35"/>
<feature type="active site" description="Charge relay system" evidence="11">
    <location>
        <position position="130"/>
    </location>
</feature>
<dbReference type="PIRSF" id="PIRSF006113">
    <property type="entry name" value="PTP_synth"/>
    <property type="match status" value="1"/>
</dbReference>
<evidence type="ECO:0000256" key="9">
    <source>
        <dbReference type="ARBA" id="ARBA00048807"/>
    </source>
</evidence>
<dbReference type="STRING" id="123822.B0188_00940"/>
<dbReference type="SUPFAM" id="SSF55620">
    <property type="entry name" value="Tetrahydrobiopterin biosynthesis enzymes-like"/>
    <property type="match status" value="1"/>
</dbReference>
<evidence type="ECO:0000256" key="10">
    <source>
        <dbReference type="PIRNR" id="PIRNR006113"/>
    </source>
</evidence>
<evidence type="ECO:0000256" key="2">
    <source>
        <dbReference type="ARBA" id="ARBA00005061"/>
    </source>
</evidence>
<feature type="binding site" evidence="12">
    <location>
        <position position="29"/>
    </location>
    <ligand>
        <name>Zn(2+)</name>
        <dbReference type="ChEBI" id="CHEBI:29105"/>
    </ligand>
</feature>
<evidence type="ECO:0000256" key="5">
    <source>
        <dbReference type="ARBA" id="ARBA00022723"/>
    </source>
</evidence>
<comment type="pathway">
    <text evidence="2 10">Purine metabolism; 7-cyano-7-deazaguanine biosynthesis.</text>
</comment>
<reference evidence="13 14" key="1">
    <citation type="submission" date="2017-02" db="EMBL/GenBank/DDBJ databases">
        <title>Draft genome sequence of Haemophilus felis CCUG 31170 type strain.</title>
        <authorList>
            <person name="Engstrom-Jakobsson H."/>
            <person name="Salva-Serra F."/>
            <person name="Thorell K."/>
            <person name="Gonzales-Siles L."/>
            <person name="Karlsson R."/>
            <person name="Boulund F."/>
            <person name="Engstrand L."/>
            <person name="Kristiansson E."/>
            <person name="Moore E."/>
        </authorList>
    </citation>
    <scope>NUCLEOTIDE SEQUENCE [LARGE SCALE GENOMIC DNA]</scope>
    <source>
        <strain evidence="13 14">CCUG 31170</strain>
    </source>
</reference>
<keyword evidence="14" id="KW-1185">Reference proteome</keyword>
<comment type="catalytic activity">
    <reaction evidence="9 10">
        <text>7,8-dihydroneopterin 3'-triphosphate + H2O = 6-carboxy-5,6,7,8-tetrahydropterin + triphosphate + acetaldehyde + 2 H(+)</text>
        <dbReference type="Rhea" id="RHEA:27966"/>
        <dbReference type="ChEBI" id="CHEBI:15343"/>
        <dbReference type="ChEBI" id="CHEBI:15377"/>
        <dbReference type="ChEBI" id="CHEBI:15378"/>
        <dbReference type="ChEBI" id="CHEBI:18036"/>
        <dbReference type="ChEBI" id="CHEBI:58462"/>
        <dbReference type="ChEBI" id="CHEBI:61032"/>
        <dbReference type="EC" id="4.1.2.50"/>
    </reaction>
</comment>
<dbReference type="UniPathway" id="UPA00391"/>
<accession>A0A1T0BC35</accession>
<evidence type="ECO:0000256" key="12">
    <source>
        <dbReference type="PIRSR" id="PIRSR006113-2"/>
    </source>
</evidence>
<proteinExistence type="inferred from homology"/>
<comment type="function">
    <text evidence="1">Catalyzes the conversion of 7,8-dihydroneopterin triphosphate (H2NTP) to 6-carboxy-5,6,7,8-tetrahydropterin (CPH4) and acetaldehyde.</text>
</comment>
<evidence type="ECO:0000313" key="13">
    <source>
        <dbReference type="EMBL" id="OOS07321.1"/>
    </source>
</evidence>
<organism evidence="13 14">
    <name type="scientific">[Haemophilus] felis</name>
    <dbReference type="NCBI Taxonomy" id="123822"/>
    <lineage>
        <taxon>Bacteria</taxon>
        <taxon>Pseudomonadati</taxon>
        <taxon>Pseudomonadota</taxon>
        <taxon>Gammaproteobacteria</taxon>
        <taxon>Pasteurellales</taxon>
        <taxon>Pasteurellaceae</taxon>
    </lineage>
</organism>
<comment type="cofactor">
    <cofactor evidence="10 12">
        <name>Zn(2+)</name>
        <dbReference type="ChEBI" id="CHEBI:29105"/>
    </cofactor>
    <text evidence="10 12">Binds 1 zinc ion per subunit.</text>
</comment>
<dbReference type="Gene3D" id="3.30.479.10">
    <property type="entry name" value="6-pyruvoyl tetrahydropterin synthase/QueD"/>
    <property type="match status" value="1"/>
</dbReference>
<keyword evidence="6 10" id="KW-0671">Queuosine biosynthesis</keyword>